<dbReference type="EMBL" id="CP136891">
    <property type="protein sequence ID" value="WOK97078.1"/>
    <property type="molecule type" value="Genomic_DNA"/>
</dbReference>
<reference evidence="11 12" key="1">
    <citation type="submission" date="2023-10" db="EMBL/GenBank/DDBJ databases">
        <title>Chromosome-scale genome assembly provides insights into flower coloration mechanisms of Canna indica.</title>
        <authorList>
            <person name="Li C."/>
        </authorList>
    </citation>
    <scope>NUCLEOTIDE SEQUENCE [LARGE SCALE GENOMIC DNA]</scope>
    <source>
        <tissue evidence="11">Flower</tissue>
    </source>
</reference>
<dbReference type="InterPro" id="IPR001245">
    <property type="entry name" value="Ser-Thr/Tyr_kinase_cat_dom"/>
</dbReference>
<keyword evidence="12" id="KW-1185">Reference proteome</keyword>
<evidence type="ECO:0000256" key="1">
    <source>
        <dbReference type="ARBA" id="ARBA00004370"/>
    </source>
</evidence>
<keyword evidence="11" id="KW-0418">Kinase</keyword>
<feature type="compositionally biased region" description="Basic and acidic residues" evidence="7">
    <location>
        <begin position="754"/>
        <end position="773"/>
    </location>
</feature>
<keyword evidence="3 8" id="KW-0812">Transmembrane</keyword>
<evidence type="ECO:0000256" key="2">
    <source>
        <dbReference type="ARBA" id="ARBA00022614"/>
    </source>
</evidence>
<dbReference type="SUPFAM" id="SSF56112">
    <property type="entry name" value="Protein kinase-like (PK-like)"/>
    <property type="match status" value="1"/>
</dbReference>
<dbReference type="PANTHER" id="PTHR48007:SF81">
    <property type="entry name" value="PROTEIN KINASE DOMAIN-CONTAINING PROTEIN"/>
    <property type="match status" value="1"/>
</dbReference>
<dbReference type="Pfam" id="PF07714">
    <property type="entry name" value="PK_Tyr_Ser-Thr"/>
    <property type="match status" value="1"/>
</dbReference>
<dbReference type="InterPro" id="IPR032675">
    <property type="entry name" value="LRR_dom_sf"/>
</dbReference>
<feature type="transmembrane region" description="Helical" evidence="8">
    <location>
        <begin position="337"/>
        <end position="363"/>
    </location>
</feature>
<dbReference type="SUPFAM" id="SSF52058">
    <property type="entry name" value="L domain-like"/>
    <property type="match status" value="1"/>
</dbReference>
<dbReference type="AlphaFoldDB" id="A0AAQ3JXA0"/>
<organism evidence="11 12">
    <name type="scientific">Canna indica</name>
    <name type="common">Indian-shot</name>
    <dbReference type="NCBI Taxonomy" id="4628"/>
    <lineage>
        <taxon>Eukaryota</taxon>
        <taxon>Viridiplantae</taxon>
        <taxon>Streptophyta</taxon>
        <taxon>Embryophyta</taxon>
        <taxon>Tracheophyta</taxon>
        <taxon>Spermatophyta</taxon>
        <taxon>Magnoliopsida</taxon>
        <taxon>Liliopsida</taxon>
        <taxon>Zingiberales</taxon>
        <taxon>Cannaceae</taxon>
        <taxon>Canna</taxon>
    </lineage>
</organism>
<dbReference type="Gene3D" id="3.80.10.10">
    <property type="entry name" value="Ribonuclease Inhibitor"/>
    <property type="match status" value="1"/>
</dbReference>
<feature type="signal peptide" evidence="9">
    <location>
        <begin position="1"/>
        <end position="21"/>
    </location>
</feature>
<dbReference type="GO" id="GO:0004672">
    <property type="term" value="F:protein kinase activity"/>
    <property type="evidence" value="ECO:0007669"/>
    <property type="project" value="InterPro"/>
</dbReference>
<keyword evidence="2" id="KW-0433">Leucine-rich repeat</keyword>
<dbReference type="GO" id="GO:0016020">
    <property type="term" value="C:membrane"/>
    <property type="evidence" value="ECO:0007669"/>
    <property type="project" value="UniProtKB-SubCell"/>
</dbReference>
<dbReference type="Proteomes" id="UP001327560">
    <property type="component" value="Chromosome 2"/>
</dbReference>
<evidence type="ECO:0000256" key="5">
    <source>
        <dbReference type="ARBA" id="ARBA00022989"/>
    </source>
</evidence>
<keyword evidence="6 8" id="KW-0472">Membrane</keyword>
<dbReference type="FunFam" id="3.80.10.10:FF:000383">
    <property type="entry name" value="Leucine-rich repeat receptor protein kinase EMS1"/>
    <property type="match status" value="1"/>
</dbReference>
<feature type="region of interest" description="Disordered" evidence="7">
    <location>
        <begin position="739"/>
        <end position="787"/>
    </location>
</feature>
<dbReference type="FunFam" id="3.30.200.20:FF:000433">
    <property type="entry name" value="Predicted protein"/>
    <property type="match status" value="1"/>
</dbReference>
<comment type="subcellular location">
    <subcellularLocation>
        <location evidence="1">Membrane</location>
    </subcellularLocation>
</comment>
<proteinExistence type="predicted"/>
<dbReference type="InterPro" id="IPR046959">
    <property type="entry name" value="PRK1-6/SRF4-like"/>
</dbReference>
<evidence type="ECO:0000256" key="6">
    <source>
        <dbReference type="ARBA" id="ARBA00023136"/>
    </source>
</evidence>
<dbReference type="Gene3D" id="3.30.200.20">
    <property type="entry name" value="Phosphorylase Kinase, domain 1"/>
    <property type="match status" value="1"/>
</dbReference>
<keyword evidence="5 8" id="KW-1133">Transmembrane helix</keyword>
<accession>A0AAQ3JXA0</accession>
<evidence type="ECO:0000256" key="9">
    <source>
        <dbReference type="SAM" id="SignalP"/>
    </source>
</evidence>
<feature type="compositionally biased region" description="Polar residues" evidence="7">
    <location>
        <begin position="742"/>
        <end position="753"/>
    </location>
</feature>
<dbReference type="SMART" id="SM00369">
    <property type="entry name" value="LRR_TYP"/>
    <property type="match status" value="2"/>
</dbReference>
<evidence type="ECO:0000256" key="4">
    <source>
        <dbReference type="ARBA" id="ARBA00022737"/>
    </source>
</evidence>
<dbReference type="Pfam" id="PF00560">
    <property type="entry name" value="LRR_1"/>
    <property type="match status" value="2"/>
</dbReference>
<evidence type="ECO:0000313" key="12">
    <source>
        <dbReference type="Proteomes" id="UP001327560"/>
    </source>
</evidence>
<feature type="domain" description="Protein kinase" evidence="10">
    <location>
        <begin position="414"/>
        <end position="698"/>
    </location>
</feature>
<evidence type="ECO:0000256" key="8">
    <source>
        <dbReference type="SAM" id="Phobius"/>
    </source>
</evidence>
<dbReference type="Gene3D" id="1.10.510.10">
    <property type="entry name" value="Transferase(Phosphotransferase) domain 1"/>
    <property type="match status" value="1"/>
</dbReference>
<dbReference type="PROSITE" id="PS50011">
    <property type="entry name" value="PROTEIN_KINASE_DOM"/>
    <property type="match status" value="1"/>
</dbReference>
<dbReference type="PANTHER" id="PTHR48007">
    <property type="entry name" value="LEUCINE-RICH REPEAT RECEPTOR-LIKE PROTEIN KINASE PXC1"/>
    <property type="match status" value="1"/>
</dbReference>
<evidence type="ECO:0000256" key="7">
    <source>
        <dbReference type="SAM" id="MobiDB-lite"/>
    </source>
</evidence>
<evidence type="ECO:0000259" key="10">
    <source>
        <dbReference type="PROSITE" id="PS50011"/>
    </source>
</evidence>
<dbReference type="GO" id="GO:0005524">
    <property type="term" value="F:ATP binding"/>
    <property type="evidence" value="ECO:0007669"/>
    <property type="project" value="InterPro"/>
</dbReference>
<gene>
    <name evidence="11" type="ORF">Cni_G05786</name>
</gene>
<protein>
    <submittedName>
        <fullName evidence="11">LRR receptor-like serine/threonine-protein kinase</fullName>
    </submittedName>
</protein>
<keyword evidence="4" id="KW-0677">Repeat</keyword>
<dbReference type="InterPro" id="IPR011009">
    <property type="entry name" value="Kinase-like_dom_sf"/>
</dbReference>
<evidence type="ECO:0000256" key="3">
    <source>
        <dbReference type="ARBA" id="ARBA00022692"/>
    </source>
</evidence>
<dbReference type="InterPro" id="IPR003591">
    <property type="entry name" value="Leu-rich_rpt_typical-subtyp"/>
</dbReference>
<dbReference type="InterPro" id="IPR001611">
    <property type="entry name" value="Leu-rich_rpt"/>
</dbReference>
<dbReference type="FunFam" id="1.10.510.10:FF:000448">
    <property type="entry name" value="Putative LRR receptor-like serine/threonine-protein kinase"/>
    <property type="match status" value="1"/>
</dbReference>
<name>A0AAQ3JXA0_9LILI</name>
<keyword evidence="11" id="KW-0675">Receptor</keyword>
<evidence type="ECO:0000313" key="11">
    <source>
        <dbReference type="EMBL" id="WOK97078.1"/>
    </source>
</evidence>
<keyword evidence="9" id="KW-0732">Signal</keyword>
<dbReference type="InterPro" id="IPR000719">
    <property type="entry name" value="Prot_kinase_dom"/>
</dbReference>
<keyword evidence="11" id="KW-0808">Transferase</keyword>
<feature type="chain" id="PRO_5042928832" evidence="9">
    <location>
        <begin position="22"/>
        <end position="787"/>
    </location>
</feature>
<sequence>MRLSLVWFLLYYASLCSEAGSAKPLSERRALYLLRGSLAVRTADWPLRLDPCHHWIGVKCGQSGRVISLDLTTLRPRHGRRLPVPPPSLRPDALRALPLLATLNASGFPLPGPIPDALGDAASLSVLSLARTGAHGPIPRTLGRLGNLTVLDLSGNSLNGSVPAELGRLSKLASLSLSFNLLSGALPEGLFSGRSQLRSVKLDNNDFNSGLPDSLLLPPQLELLDLSSNRLTGELRVDFAVVNTSTKGGVFNLSNNLLYGLLPSEFSRVLQRFSVVDLSSNYFEGNESVVVRNASLNCFSGTSNQRLLLDCQKFYMERGLKLDADSSVQKKKKSWQWWYALIAAVLGLVFLAGAVSALVLCIMRCRARSAVRKDIGSSPPTEATPPSSVALTVNSPEPGNGFSYEQLLKATSGFGSRKLIKNGHSGDLYHGVLEDGVEVVVKRIDLQTARRESFLNELNLFKNVSGARLVPFLGQCLDNENEKLIVYKYMSNGDLSSVLQRNSKREQDGLQSLDWIKRLKIALGIAEALCFLHHESNPPLVHRDIEAGSILLDDKYEVRLGSLGEVCAQQFDVHQNVLTRILRSSQASSRGFSGSSTATCAYDIYCLGKVLLELITGKMGISGSNNSATNKWLEETMASISIYDKEIVSKIIDPTLMVDEDHMEEVWAVAVVAKSCLDPRPAKRPLARHVVKALESPLKVVREVNYPSISSSRGSWHSALVGGWLHSFSSIVSVRPVEEGQMSKNVATSTKSRSNGEEHSSTRSKEGFKRDPPTGHSQQELIDKLVK</sequence>